<dbReference type="InterPro" id="IPR002172">
    <property type="entry name" value="LDrepeatLR_classA_rpt"/>
</dbReference>
<evidence type="ECO:0000313" key="12">
    <source>
        <dbReference type="EMBL" id="KAG8181349.1"/>
    </source>
</evidence>
<feature type="disulfide bond" evidence="9">
    <location>
        <begin position="342"/>
        <end position="357"/>
    </location>
</feature>
<dbReference type="EMBL" id="JAFNEN010000520">
    <property type="protein sequence ID" value="KAG8181349.1"/>
    <property type="molecule type" value="Genomic_DNA"/>
</dbReference>
<feature type="domain" description="SEA" evidence="11">
    <location>
        <begin position="103"/>
        <end position="218"/>
    </location>
</feature>
<dbReference type="GO" id="GO:0005886">
    <property type="term" value="C:plasma membrane"/>
    <property type="evidence" value="ECO:0007669"/>
    <property type="project" value="TreeGrafter"/>
</dbReference>
<keyword evidence="4 10" id="KW-1133">Transmembrane helix</keyword>
<keyword evidence="6 9" id="KW-1015">Disulfide bond</keyword>
<feature type="disulfide bond" evidence="9">
    <location>
        <begin position="407"/>
        <end position="425"/>
    </location>
</feature>
<dbReference type="Pfam" id="PF00057">
    <property type="entry name" value="Ldl_recept_a"/>
    <property type="match status" value="4"/>
</dbReference>
<keyword evidence="13" id="KW-1185">Reference proteome</keyword>
<feature type="disulfide bond" evidence="9">
    <location>
        <begin position="330"/>
        <end position="348"/>
    </location>
</feature>
<dbReference type="SMART" id="SM00192">
    <property type="entry name" value="LDLa"/>
    <property type="match status" value="4"/>
</dbReference>
<dbReference type="PRINTS" id="PR00261">
    <property type="entry name" value="LDLRECEPTOR"/>
</dbReference>
<dbReference type="SUPFAM" id="SSF82671">
    <property type="entry name" value="SEA domain"/>
    <property type="match status" value="1"/>
</dbReference>
<keyword evidence="8" id="KW-0325">Glycoprotein</keyword>
<evidence type="ECO:0000256" key="1">
    <source>
        <dbReference type="ARBA" id="ARBA00004167"/>
    </source>
</evidence>
<evidence type="ECO:0000256" key="10">
    <source>
        <dbReference type="SAM" id="Phobius"/>
    </source>
</evidence>
<dbReference type="InterPro" id="IPR000082">
    <property type="entry name" value="SEA_dom"/>
</dbReference>
<evidence type="ECO:0000256" key="6">
    <source>
        <dbReference type="ARBA" id="ARBA00023157"/>
    </source>
</evidence>
<dbReference type="Pfam" id="PF01390">
    <property type="entry name" value="SEA"/>
    <property type="match status" value="1"/>
</dbReference>
<dbReference type="PANTHER" id="PTHR22722">
    <property type="entry name" value="LOW-DENSITY LIPOPROTEIN RECEPTOR-RELATED PROTEIN 2-RELATED"/>
    <property type="match status" value="1"/>
</dbReference>
<reference evidence="12 13" key="1">
    <citation type="journal article" date="2022" name="Nat. Ecol. Evol.">
        <title>A masculinizing supergene underlies an exaggerated male reproductive morph in a spider.</title>
        <authorList>
            <person name="Hendrickx F."/>
            <person name="De Corte Z."/>
            <person name="Sonet G."/>
            <person name="Van Belleghem S.M."/>
            <person name="Kostlbacher S."/>
            <person name="Vangestel C."/>
        </authorList>
    </citation>
    <scope>NUCLEOTIDE SEQUENCE [LARGE SCALE GENOMIC DNA]</scope>
    <source>
        <strain evidence="12">W744_W776</strain>
    </source>
</reference>
<feature type="transmembrane region" description="Helical" evidence="10">
    <location>
        <begin position="57"/>
        <end position="83"/>
    </location>
</feature>
<dbReference type="CDD" id="cd00112">
    <property type="entry name" value="LDLa"/>
    <property type="match status" value="4"/>
</dbReference>
<dbReference type="PROSITE" id="PS01209">
    <property type="entry name" value="LDLRA_1"/>
    <property type="match status" value="3"/>
</dbReference>
<proteinExistence type="predicted"/>
<dbReference type="SUPFAM" id="SSF57424">
    <property type="entry name" value="LDL receptor-like module"/>
    <property type="match status" value="4"/>
</dbReference>
<dbReference type="FunFam" id="4.10.400.10:FF:000065">
    <property type="entry name" value="Transmembrane protease serine 7"/>
    <property type="match status" value="1"/>
</dbReference>
<dbReference type="GO" id="GO:0043235">
    <property type="term" value="C:receptor complex"/>
    <property type="evidence" value="ECO:0007669"/>
    <property type="project" value="TreeGrafter"/>
</dbReference>
<feature type="disulfide bond" evidence="9">
    <location>
        <begin position="445"/>
        <end position="463"/>
    </location>
</feature>
<evidence type="ECO:0000313" key="13">
    <source>
        <dbReference type="Proteomes" id="UP000827092"/>
    </source>
</evidence>
<comment type="subcellular location">
    <subcellularLocation>
        <location evidence="1">Membrane</location>
        <topology evidence="1">Single-pass membrane protein</topology>
    </subcellularLocation>
</comment>
<evidence type="ECO:0000256" key="4">
    <source>
        <dbReference type="ARBA" id="ARBA00022989"/>
    </source>
</evidence>
<feature type="disulfide bond" evidence="9">
    <location>
        <begin position="379"/>
        <end position="394"/>
    </location>
</feature>
<name>A0AAV6UAU2_9ARAC</name>
<evidence type="ECO:0000256" key="7">
    <source>
        <dbReference type="ARBA" id="ARBA00023170"/>
    </source>
</evidence>
<comment type="caution">
    <text evidence="12">The sequence shown here is derived from an EMBL/GenBank/DDBJ whole genome shotgun (WGS) entry which is preliminary data.</text>
</comment>
<keyword evidence="5 10" id="KW-0472">Membrane</keyword>
<evidence type="ECO:0000256" key="2">
    <source>
        <dbReference type="ARBA" id="ARBA00022692"/>
    </source>
</evidence>
<gene>
    <name evidence="12" type="ORF">JTE90_007756</name>
</gene>
<dbReference type="Gene3D" id="4.10.400.10">
    <property type="entry name" value="Low-density Lipoprotein Receptor"/>
    <property type="match status" value="4"/>
</dbReference>
<dbReference type="InterPro" id="IPR023415">
    <property type="entry name" value="LDLR_class-A_CS"/>
</dbReference>
<evidence type="ECO:0000256" key="8">
    <source>
        <dbReference type="ARBA" id="ARBA00023180"/>
    </source>
</evidence>
<dbReference type="InterPro" id="IPR051221">
    <property type="entry name" value="LDLR-related"/>
</dbReference>
<evidence type="ECO:0000259" key="11">
    <source>
        <dbReference type="PROSITE" id="PS50024"/>
    </source>
</evidence>
<feature type="disulfide bond" evidence="9">
    <location>
        <begin position="400"/>
        <end position="412"/>
    </location>
</feature>
<dbReference type="InterPro" id="IPR036055">
    <property type="entry name" value="LDL_receptor-like_sf"/>
</dbReference>
<keyword evidence="7" id="KW-0675">Receptor</keyword>
<evidence type="ECO:0000256" key="5">
    <source>
        <dbReference type="ARBA" id="ARBA00023136"/>
    </source>
</evidence>
<dbReference type="PROSITE" id="PS50024">
    <property type="entry name" value="SEA"/>
    <property type="match status" value="1"/>
</dbReference>
<dbReference type="AlphaFoldDB" id="A0AAV6UAU2"/>
<evidence type="ECO:0000256" key="3">
    <source>
        <dbReference type="ARBA" id="ARBA00022737"/>
    </source>
</evidence>
<dbReference type="Proteomes" id="UP000827092">
    <property type="component" value="Unassembled WGS sequence"/>
</dbReference>
<dbReference type="Gene3D" id="3.30.70.960">
    <property type="entry name" value="SEA domain"/>
    <property type="match status" value="1"/>
</dbReference>
<organism evidence="12 13">
    <name type="scientific">Oedothorax gibbosus</name>
    <dbReference type="NCBI Taxonomy" id="931172"/>
    <lineage>
        <taxon>Eukaryota</taxon>
        <taxon>Metazoa</taxon>
        <taxon>Ecdysozoa</taxon>
        <taxon>Arthropoda</taxon>
        <taxon>Chelicerata</taxon>
        <taxon>Arachnida</taxon>
        <taxon>Araneae</taxon>
        <taxon>Araneomorphae</taxon>
        <taxon>Entelegynae</taxon>
        <taxon>Araneoidea</taxon>
        <taxon>Linyphiidae</taxon>
        <taxon>Erigoninae</taxon>
        <taxon>Oedothorax</taxon>
    </lineage>
</organism>
<keyword evidence="3" id="KW-0677">Repeat</keyword>
<comment type="caution">
    <text evidence="9">Lacks conserved residue(s) required for the propagation of feature annotation.</text>
</comment>
<accession>A0AAV6UAU2</accession>
<dbReference type="InterPro" id="IPR036364">
    <property type="entry name" value="SEA_dom_sf"/>
</dbReference>
<sequence>MLALFPQLDNPAFYQEESDIGRSRKEAEDQDHAYSIQEAELDGKGVERRWRRFGGRVVMLVGAICVLLAVLLAMVAAVVYLAVGEVRTSWQSEHEYREAEEGLVSVVEGRLRITNRVFTTDLLDSHSAAHAQLSSHITQAMDAVFLHSLQNYNQTQVLGYRPGSVVASLRVHLVRGRRDAPHAVGMAVVGALERHHGYLPGGRLQVDIRSLHFASLPDPEDEIIPIVKTVEEPINKVVPAPPTTTTPAPVTEEPEVSANCGGVVCPEGRVCIFLPPSSLARCLEPRDASDPTGCGGWCLTEHQVCRRAGNETYQCADNSASLCPEGEWRCGNGLCVGVAQRCDGRIDCYDMTDEMDCECGVGHFRCGGGTPCLPDHVVCDGHVDCWDASDEINCTRASTCIEGQFTCNDGTCIRSDLFCDRFADCPDKSDEPSGCGDSCLGSRQCGNGRCVADKLWCDGADDCGDASDERACLMST</sequence>
<feature type="disulfide bond" evidence="9">
    <location>
        <begin position="457"/>
        <end position="472"/>
    </location>
</feature>
<evidence type="ECO:0000256" key="9">
    <source>
        <dbReference type="PROSITE-ProRule" id="PRU00124"/>
    </source>
</evidence>
<dbReference type="PROSITE" id="PS50068">
    <property type="entry name" value="LDLRA_2"/>
    <property type="match status" value="4"/>
</dbReference>
<protein>
    <recommendedName>
        <fullName evidence="11">SEA domain-containing protein</fullName>
    </recommendedName>
</protein>
<feature type="disulfide bond" evidence="9">
    <location>
        <begin position="323"/>
        <end position="335"/>
    </location>
</feature>
<keyword evidence="2 10" id="KW-0812">Transmembrane</keyword>